<dbReference type="CDD" id="cd00560">
    <property type="entry name" value="PanC"/>
    <property type="match status" value="1"/>
</dbReference>
<dbReference type="PANTHER" id="PTHR21299:SF1">
    <property type="entry name" value="PANTOATE--BETA-ALANINE LIGASE"/>
    <property type="match status" value="1"/>
</dbReference>
<dbReference type="GO" id="GO:0005524">
    <property type="term" value="F:ATP binding"/>
    <property type="evidence" value="ECO:0007669"/>
    <property type="project" value="UniProtKB-KW"/>
</dbReference>
<dbReference type="UniPathway" id="UPA00028">
    <property type="reaction ID" value="UER00005"/>
</dbReference>
<dbReference type="InterPro" id="IPR003721">
    <property type="entry name" value="Pantoate_ligase"/>
</dbReference>
<evidence type="ECO:0000256" key="7">
    <source>
        <dbReference type="ARBA" id="ARBA00022741"/>
    </source>
</evidence>
<keyword evidence="7" id="KW-0547">Nucleotide-binding</keyword>
<dbReference type="Gene3D" id="3.30.1300.10">
    <property type="entry name" value="Pantoate-beta-alanine ligase, C-terminal domain"/>
    <property type="match status" value="1"/>
</dbReference>
<dbReference type="EMBL" id="JYNV01000119">
    <property type="protein sequence ID" value="KZM25955.1"/>
    <property type="molecule type" value="Genomic_DNA"/>
</dbReference>
<comment type="catalytic activity">
    <reaction evidence="11">
        <text>(R)-pantoate + beta-alanine + ATP = (R)-pantothenate + AMP + diphosphate + H(+)</text>
        <dbReference type="Rhea" id="RHEA:10912"/>
        <dbReference type="ChEBI" id="CHEBI:15378"/>
        <dbReference type="ChEBI" id="CHEBI:15980"/>
        <dbReference type="ChEBI" id="CHEBI:29032"/>
        <dbReference type="ChEBI" id="CHEBI:30616"/>
        <dbReference type="ChEBI" id="CHEBI:33019"/>
        <dbReference type="ChEBI" id="CHEBI:57966"/>
        <dbReference type="ChEBI" id="CHEBI:456215"/>
        <dbReference type="EC" id="6.3.2.1"/>
    </reaction>
</comment>
<evidence type="ECO:0000256" key="3">
    <source>
        <dbReference type="ARBA" id="ARBA00012219"/>
    </source>
</evidence>
<dbReference type="Gene3D" id="3.40.50.620">
    <property type="entry name" value="HUPs"/>
    <property type="match status" value="1"/>
</dbReference>
<dbReference type="InterPro" id="IPR042176">
    <property type="entry name" value="Pantoate_ligase_C"/>
</dbReference>
<dbReference type="NCBIfam" id="TIGR00018">
    <property type="entry name" value="panC"/>
    <property type="match status" value="1"/>
</dbReference>
<dbReference type="FunFam" id="3.40.50.620:FF:000013">
    <property type="entry name" value="Pantothenate synthetase"/>
    <property type="match status" value="1"/>
</dbReference>
<dbReference type="GO" id="GO:0004592">
    <property type="term" value="F:pantoate-beta-alanine ligase activity"/>
    <property type="evidence" value="ECO:0007669"/>
    <property type="project" value="UniProtKB-EC"/>
</dbReference>
<comment type="similarity">
    <text evidence="2">Belongs to the pantothenate synthetase family.</text>
</comment>
<reference evidence="12 13" key="1">
    <citation type="journal article" date="2016" name="Sci. Rep.">
        <title>Draft genome sequencing and secretome analysis of fungal phytopathogen Ascochyta rabiei provides insight into the necrotrophic effector repertoire.</title>
        <authorList>
            <person name="Verma S."/>
            <person name="Gazara R.K."/>
            <person name="Nizam S."/>
            <person name="Parween S."/>
            <person name="Chattopadhyay D."/>
            <person name="Verma P.K."/>
        </authorList>
    </citation>
    <scope>NUCLEOTIDE SEQUENCE [LARGE SCALE GENOMIC DNA]</scope>
    <source>
        <strain evidence="12 13">ArDII</strain>
    </source>
</reference>
<dbReference type="InterPro" id="IPR014729">
    <property type="entry name" value="Rossmann-like_a/b/a_fold"/>
</dbReference>
<evidence type="ECO:0000313" key="12">
    <source>
        <dbReference type="EMBL" id="KZM25955.1"/>
    </source>
</evidence>
<dbReference type="EC" id="6.3.2.1" evidence="3"/>
<evidence type="ECO:0000256" key="8">
    <source>
        <dbReference type="ARBA" id="ARBA00022840"/>
    </source>
</evidence>
<dbReference type="Pfam" id="PF02569">
    <property type="entry name" value="Pantoate_ligase"/>
    <property type="match status" value="1"/>
</dbReference>
<evidence type="ECO:0000256" key="6">
    <source>
        <dbReference type="ARBA" id="ARBA00022655"/>
    </source>
</evidence>
<keyword evidence="6" id="KW-0566">Pantothenate biosynthesis</keyword>
<dbReference type="PANTHER" id="PTHR21299">
    <property type="entry name" value="CYTIDYLATE KINASE/PANTOATE-BETA-ALANINE LIGASE"/>
    <property type="match status" value="1"/>
</dbReference>
<comment type="caution">
    <text evidence="12">The sequence shown here is derived from an EMBL/GenBank/DDBJ whole genome shotgun (WGS) entry which is preliminary data.</text>
</comment>
<evidence type="ECO:0000256" key="1">
    <source>
        <dbReference type="ARBA" id="ARBA00004990"/>
    </source>
</evidence>
<dbReference type="Proteomes" id="UP000076837">
    <property type="component" value="Unassembled WGS sequence"/>
</dbReference>
<evidence type="ECO:0000256" key="4">
    <source>
        <dbReference type="ARBA" id="ARBA00015647"/>
    </source>
</evidence>
<keyword evidence="8" id="KW-0067">ATP-binding</keyword>
<dbReference type="HAMAP" id="MF_00158">
    <property type="entry name" value="PanC"/>
    <property type="match status" value="1"/>
</dbReference>
<dbReference type="STRING" id="5454.A0A163IUI1"/>
<organism evidence="12 13">
    <name type="scientific">Didymella rabiei</name>
    <name type="common">Chickpea ascochyta blight fungus</name>
    <name type="synonym">Mycosphaerella rabiei</name>
    <dbReference type="NCBI Taxonomy" id="5454"/>
    <lineage>
        <taxon>Eukaryota</taxon>
        <taxon>Fungi</taxon>
        <taxon>Dikarya</taxon>
        <taxon>Ascomycota</taxon>
        <taxon>Pezizomycotina</taxon>
        <taxon>Dothideomycetes</taxon>
        <taxon>Pleosporomycetidae</taxon>
        <taxon>Pleosporales</taxon>
        <taxon>Pleosporineae</taxon>
        <taxon>Didymellaceae</taxon>
        <taxon>Ascochyta</taxon>
    </lineage>
</organism>
<protein>
    <recommendedName>
        <fullName evidence="4">Pantoate--beta-alanine ligase</fullName>
        <ecNumber evidence="3">6.3.2.1</ecNumber>
    </recommendedName>
    <alternativeName>
        <fullName evidence="10">Pantoate-activating enzyme</fullName>
    </alternativeName>
    <alternativeName>
        <fullName evidence="9">Pantothenate synthetase</fullName>
    </alternativeName>
</protein>
<dbReference type="SUPFAM" id="SSF52374">
    <property type="entry name" value="Nucleotidylyl transferase"/>
    <property type="match status" value="1"/>
</dbReference>
<keyword evidence="5 12" id="KW-0436">Ligase</keyword>
<keyword evidence="13" id="KW-1185">Reference proteome</keyword>
<evidence type="ECO:0000256" key="11">
    <source>
        <dbReference type="ARBA" id="ARBA00048258"/>
    </source>
</evidence>
<dbReference type="FunFam" id="3.30.1300.10:FF:000002">
    <property type="entry name" value="Pantoate--beta-alanine ligase"/>
    <property type="match status" value="1"/>
</dbReference>
<comment type="pathway">
    <text evidence="1">Cofactor biosynthesis; (R)-pantothenate biosynthesis; (R)-pantothenate from (R)-pantoate and beta-alanine: step 1/1.</text>
</comment>
<evidence type="ECO:0000256" key="10">
    <source>
        <dbReference type="ARBA" id="ARBA00032806"/>
    </source>
</evidence>
<gene>
    <name evidence="12" type="ORF">ST47_g2957</name>
</gene>
<dbReference type="AlphaFoldDB" id="A0A163IUI1"/>
<dbReference type="OrthoDB" id="2020436at2759"/>
<evidence type="ECO:0000256" key="2">
    <source>
        <dbReference type="ARBA" id="ARBA00009256"/>
    </source>
</evidence>
<accession>A0A163IUI1</accession>
<proteinExistence type="inferred from homology"/>
<evidence type="ECO:0000256" key="5">
    <source>
        <dbReference type="ARBA" id="ARBA00022598"/>
    </source>
</evidence>
<sequence length="393" mass="43167">MAARPASLLMAHLRTAAVPAARRCLARSFGPAARASLAHSATRCLSSTAPRPSALAVNDLTQVFHHVAPLRKFRRHLLLNNRTVGLVPTMGALHEGHISLVRQAAAENTDVWVTIYVNPTQFGVNEDLASYPKTWEADMEKLRDLDRVLAREGTGRVSAVFAPSTNTMYPTSPPDSSLPGVGSFVEMRPLGQLLEGASRPVFFRGVATVCMKLFNICTPDSVYFGQKDAQQTVVIKKLVKDFHLDTKVRICDTSRESDGLALSSRNVYLGARRRNVGIVLNQALRKAEAHFKDGKRLRGDILWPAVDHGDRVQHEQEALEPSKRARFQVDYISLADPDTMEEIEKVDDTKGAILSAAVKMLPLEEPQQGEELGLGGGQVAVRLIDNIVLQPTR</sequence>
<name>A0A163IUI1_DIDRA</name>
<dbReference type="GO" id="GO:0015940">
    <property type="term" value="P:pantothenate biosynthetic process"/>
    <property type="evidence" value="ECO:0007669"/>
    <property type="project" value="UniProtKB-UniPathway"/>
</dbReference>
<evidence type="ECO:0000313" key="13">
    <source>
        <dbReference type="Proteomes" id="UP000076837"/>
    </source>
</evidence>
<evidence type="ECO:0000256" key="9">
    <source>
        <dbReference type="ARBA" id="ARBA00029902"/>
    </source>
</evidence>